<evidence type="ECO:0000256" key="3">
    <source>
        <dbReference type="ARBA" id="ARBA00023194"/>
    </source>
</evidence>
<accession>A0A1W6YS94</accession>
<name>A0A1W6YS94_9BORD</name>
<reference evidence="6 7" key="1">
    <citation type="submission" date="2017-05" db="EMBL/GenBank/DDBJ databases">
        <title>Complete and WGS of Bordetella genogroups.</title>
        <authorList>
            <person name="Spilker T."/>
            <person name="LiPuma J."/>
        </authorList>
    </citation>
    <scope>NUCLEOTIDE SEQUENCE [LARGE SCALE GENOMIC DNA]</scope>
    <source>
        <strain evidence="6 7">AU19157</strain>
    </source>
</reference>
<dbReference type="InterPro" id="IPR050411">
    <property type="entry name" value="AlphaKG_dependent_hydroxylases"/>
</dbReference>
<evidence type="ECO:0000256" key="4">
    <source>
        <dbReference type="SAM" id="MobiDB-lite"/>
    </source>
</evidence>
<dbReference type="KEGG" id="bgv:CAL12_23450"/>
<dbReference type="GO" id="GO:0016706">
    <property type="term" value="F:2-oxoglutarate-dependent dioxygenase activity"/>
    <property type="evidence" value="ECO:0007669"/>
    <property type="project" value="UniProtKB-ARBA"/>
</dbReference>
<dbReference type="PANTHER" id="PTHR10696">
    <property type="entry name" value="GAMMA-BUTYROBETAINE HYDROXYLASE-RELATED"/>
    <property type="match status" value="1"/>
</dbReference>
<dbReference type="Proteomes" id="UP000194151">
    <property type="component" value="Chromosome"/>
</dbReference>
<evidence type="ECO:0000256" key="1">
    <source>
        <dbReference type="ARBA" id="ARBA00001954"/>
    </source>
</evidence>
<evidence type="ECO:0000256" key="2">
    <source>
        <dbReference type="ARBA" id="ARBA00023002"/>
    </source>
</evidence>
<keyword evidence="2" id="KW-0560">Oxidoreductase</keyword>
<keyword evidence="7" id="KW-1185">Reference proteome</keyword>
<evidence type="ECO:0000313" key="7">
    <source>
        <dbReference type="Proteomes" id="UP000194151"/>
    </source>
</evidence>
<proteinExistence type="predicted"/>
<feature type="region of interest" description="Disordered" evidence="4">
    <location>
        <begin position="1"/>
        <end position="34"/>
    </location>
</feature>
<dbReference type="InterPro" id="IPR042098">
    <property type="entry name" value="TauD-like_sf"/>
</dbReference>
<feature type="domain" description="TauD/TfdA-like" evidence="5">
    <location>
        <begin position="84"/>
        <end position="332"/>
    </location>
</feature>
<dbReference type="InterPro" id="IPR003819">
    <property type="entry name" value="TauD/TfdA-like"/>
</dbReference>
<keyword evidence="3" id="KW-0045">Antibiotic biosynthesis</keyword>
<sequence>MRRHPMTTAATIHPAEPTASHPPSHRAPPPAVAPATGAHVWLGPQLASQTDWIDHFTAAEIKELLSALAQAKARFGDFQEVRRQDFDAPGLQARFRAVRRQLEQGRGFMMLRGLPLDDLSDADCKLLFWGIGMQLGVPLCQSARGELLAEVKDVGEKMGQSTSRAYRAAGPLRFHTDQCDVLGLMCIREPLSGGHSRIASSPALHNELLRTRPDLLATLRQDFHFSRQGEAVAGEQAWYTRPIFAGEGDAFTSVFSQSHIESAQKLDGVPRLTEAQREAVQTVARLADQHSLTVELRRGDLQFFNNHVIYHSRTDYQDHAEADRKRTLLRLWLAVPDSRRLPDAFAPFYGSTAPGALRGGILHASGRRYAFPDWEAAGWTAADLAA</sequence>
<dbReference type="EMBL" id="CP021108">
    <property type="protein sequence ID" value="ARP83483.1"/>
    <property type="molecule type" value="Genomic_DNA"/>
</dbReference>
<gene>
    <name evidence="6" type="ORF">CAL12_23450</name>
</gene>
<dbReference type="SUPFAM" id="SSF51197">
    <property type="entry name" value="Clavaminate synthase-like"/>
    <property type="match status" value="1"/>
</dbReference>
<evidence type="ECO:0000313" key="6">
    <source>
        <dbReference type="EMBL" id="ARP83483.1"/>
    </source>
</evidence>
<dbReference type="Gene3D" id="3.60.130.10">
    <property type="entry name" value="Clavaminate synthase-like"/>
    <property type="match status" value="1"/>
</dbReference>
<dbReference type="Pfam" id="PF02668">
    <property type="entry name" value="TauD"/>
    <property type="match status" value="1"/>
</dbReference>
<protein>
    <recommendedName>
        <fullName evidence="5">TauD/TfdA-like domain-containing protein</fullName>
    </recommendedName>
</protein>
<organism evidence="6 7">
    <name type="scientific">Bordetella genomosp. 8</name>
    <dbReference type="NCBI Taxonomy" id="1416806"/>
    <lineage>
        <taxon>Bacteria</taxon>
        <taxon>Pseudomonadati</taxon>
        <taxon>Pseudomonadota</taxon>
        <taxon>Betaproteobacteria</taxon>
        <taxon>Burkholderiales</taxon>
        <taxon>Alcaligenaceae</taxon>
        <taxon>Bordetella</taxon>
    </lineage>
</organism>
<dbReference type="AlphaFoldDB" id="A0A1W6YS94"/>
<dbReference type="GO" id="GO:0017000">
    <property type="term" value="P:antibiotic biosynthetic process"/>
    <property type="evidence" value="ECO:0007669"/>
    <property type="project" value="UniProtKB-KW"/>
</dbReference>
<dbReference type="STRING" id="1416806.CAL12_23450"/>
<comment type="cofactor">
    <cofactor evidence="1">
        <name>Fe(2+)</name>
        <dbReference type="ChEBI" id="CHEBI:29033"/>
    </cofactor>
</comment>
<dbReference type="PANTHER" id="PTHR10696:SF56">
    <property type="entry name" value="TAUD_TFDA-LIKE DOMAIN-CONTAINING PROTEIN"/>
    <property type="match status" value="1"/>
</dbReference>
<evidence type="ECO:0000259" key="5">
    <source>
        <dbReference type="Pfam" id="PF02668"/>
    </source>
</evidence>